<evidence type="ECO:0000313" key="1">
    <source>
        <dbReference type="EMBL" id="GIY24441.1"/>
    </source>
</evidence>
<dbReference type="EMBL" id="BPLR01008409">
    <property type="protein sequence ID" value="GIY24441.1"/>
    <property type="molecule type" value="Genomic_DNA"/>
</dbReference>
<keyword evidence="2" id="KW-1185">Reference proteome</keyword>
<dbReference type="Proteomes" id="UP001054945">
    <property type="component" value="Unassembled WGS sequence"/>
</dbReference>
<accession>A0AAV4RUD7</accession>
<dbReference type="AlphaFoldDB" id="A0AAV4RUD7"/>
<organism evidence="1 2">
    <name type="scientific">Caerostris extrusa</name>
    <name type="common">Bark spider</name>
    <name type="synonym">Caerostris bankana</name>
    <dbReference type="NCBI Taxonomy" id="172846"/>
    <lineage>
        <taxon>Eukaryota</taxon>
        <taxon>Metazoa</taxon>
        <taxon>Ecdysozoa</taxon>
        <taxon>Arthropoda</taxon>
        <taxon>Chelicerata</taxon>
        <taxon>Arachnida</taxon>
        <taxon>Araneae</taxon>
        <taxon>Araneomorphae</taxon>
        <taxon>Entelegynae</taxon>
        <taxon>Araneoidea</taxon>
        <taxon>Araneidae</taxon>
        <taxon>Caerostris</taxon>
    </lineage>
</organism>
<comment type="caution">
    <text evidence="1">The sequence shown here is derived from an EMBL/GenBank/DDBJ whole genome shotgun (WGS) entry which is preliminary data.</text>
</comment>
<proteinExistence type="predicted"/>
<name>A0AAV4RUD7_CAEEX</name>
<protein>
    <submittedName>
        <fullName evidence="1">Uncharacterized protein</fullName>
    </submittedName>
</protein>
<evidence type="ECO:0000313" key="2">
    <source>
        <dbReference type="Proteomes" id="UP001054945"/>
    </source>
</evidence>
<gene>
    <name evidence="1" type="ORF">CEXT_456191</name>
</gene>
<reference evidence="1 2" key="1">
    <citation type="submission" date="2021-06" db="EMBL/GenBank/DDBJ databases">
        <title>Caerostris extrusa draft genome.</title>
        <authorList>
            <person name="Kono N."/>
            <person name="Arakawa K."/>
        </authorList>
    </citation>
    <scope>NUCLEOTIDE SEQUENCE [LARGE SCALE GENOMIC DNA]</scope>
</reference>
<sequence>MAITVGGTKPFLKIQVVSLMELKNYKRFLLYSQTNAHGKKIVNLRETMLILGGLKNFNILSFLSVILTPIRRDVFDTFLSRFPKEQENRMTQEWNKTKCLLNRVSGRKKVTIKAKESFCAIP</sequence>